<dbReference type="SUPFAM" id="SSF49329">
    <property type="entry name" value="Cu,Zn superoxide dismutase-like"/>
    <property type="match status" value="1"/>
</dbReference>
<dbReference type="Pfam" id="PF00080">
    <property type="entry name" value="Sod_Cu"/>
    <property type="match status" value="1"/>
</dbReference>
<dbReference type="InterPro" id="IPR036423">
    <property type="entry name" value="SOD-like_Cu/Zn_dom_sf"/>
</dbReference>
<keyword evidence="6" id="KW-1185">Reference proteome</keyword>
<dbReference type="AlphaFoldDB" id="A0A6I6EVL0"/>
<dbReference type="GO" id="GO:0005507">
    <property type="term" value="F:copper ion binding"/>
    <property type="evidence" value="ECO:0007669"/>
    <property type="project" value="InterPro"/>
</dbReference>
<dbReference type="InterPro" id="IPR018152">
    <property type="entry name" value="SOD_Cu/Zn_BS"/>
</dbReference>
<comment type="cofactor">
    <cofactor evidence="3">
        <name>Cu cation</name>
        <dbReference type="ChEBI" id="CHEBI:23378"/>
    </cofactor>
    <text evidence="3">Binds 1 copper ion per subunit.</text>
</comment>
<comment type="catalytic activity">
    <reaction evidence="3">
        <text>2 superoxide + 2 H(+) = H2O2 + O2</text>
        <dbReference type="Rhea" id="RHEA:20696"/>
        <dbReference type="ChEBI" id="CHEBI:15378"/>
        <dbReference type="ChEBI" id="CHEBI:15379"/>
        <dbReference type="ChEBI" id="CHEBI:16240"/>
        <dbReference type="ChEBI" id="CHEBI:18421"/>
        <dbReference type="EC" id="1.15.1.1"/>
    </reaction>
</comment>
<evidence type="ECO:0000256" key="3">
    <source>
        <dbReference type="RuleBase" id="RU000393"/>
    </source>
</evidence>
<feature type="domain" description="Superoxide dismutase copper/zinc binding" evidence="4">
    <location>
        <begin position="52"/>
        <end position="184"/>
    </location>
</feature>
<keyword evidence="3" id="KW-0479">Metal-binding</keyword>
<dbReference type="Proteomes" id="UP000422764">
    <property type="component" value="Chromosome"/>
</dbReference>
<evidence type="ECO:0000256" key="1">
    <source>
        <dbReference type="ARBA" id="ARBA00010457"/>
    </source>
</evidence>
<dbReference type="Gene3D" id="2.60.40.200">
    <property type="entry name" value="Superoxide dismutase, copper/zinc binding domain"/>
    <property type="match status" value="1"/>
</dbReference>
<dbReference type="GO" id="GO:0004784">
    <property type="term" value="F:superoxide dismutase activity"/>
    <property type="evidence" value="ECO:0007669"/>
    <property type="project" value="UniProtKB-EC"/>
</dbReference>
<keyword evidence="3" id="KW-0560">Oxidoreductase</keyword>
<evidence type="ECO:0000313" key="5">
    <source>
        <dbReference type="EMBL" id="QGU94976.1"/>
    </source>
</evidence>
<dbReference type="PROSITE" id="PS00332">
    <property type="entry name" value="SOD_CU_ZN_2"/>
    <property type="match status" value="1"/>
</dbReference>
<evidence type="ECO:0000256" key="2">
    <source>
        <dbReference type="ARBA" id="ARBA00024900"/>
    </source>
</evidence>
<proteinExistence type="inferred from homology"/>
<name>A0A6I6EVL0_9CLOT</name>
<accession>A0A6I6EVL0</accession>
<reference evidence="5 6" key="1">
    <citation type="submission" date="2019-12" db="EMBL/GenBank/DDBJ databases">
        <title>Genome sequenceing of Clostridium bovifaecis.</title>
        <authorList>
            <person name="Yao Y."/>
        </authorList>
    </citation>
    <scope>NUCLEOTIDE SEQUENCE [LARGE SCALE GENOMIC DNA]</scope>
    <source>
        <strain evidence="5 6">BXX</strain>
    </source>
</reference>
<keyword evidence="3" id="KW-0862">Zinc</keyword>
<dbReference type="InterPro" id="IPR024134">
    <property type="entry name" value="SOD_Cu/Zn_/chaperone"/>
</dbReference>
<evidence type="ECO:0000313" key="6">
    <source>
        <dbReference type="Proteomes" id="UP000422764"/>
    </source>
</evidence>
<dbReference type="PANTHER" id="PTHR10003">
    <property type="entry name" value="SUPEROXIDE DISMUTASE CU-ZN -RELATED"/>
    <property type="match status" value="1"/>
</dbReference>
<dbReference type="CDD" id="cd00305">
    <property type="entry name" value="Cu-Zn_Superoxide_Dismutase"/>
    <property type="match status" value="1"/>
</dbReference>
<organism evidence="5 6">
    <name type="scientific">Clostridium bovifaecis</name>
    <dbReference type="NCBI Taxonomy" id="2184719"/>
    <lineage>
        <taxon>Bacteria</taxon>
        <taxon>Bacillati</taxon>
        <taxon>Bacillota</taxon>
        <taxon>Clostridia</taxon>
        <taxon>Eubacteriales</taxon>
        <taxon>Clostridiaceae</taxon>
        <taxon>Clostridium</taxon>
    </lineage>
</organism>
<protein>
    <recommendedName>
        <fullName evidence="3">Superoxide dismutase [Cu-Zn]</fullName>
        <ecNumber evidence="3">1.15.1.1</ecNumber>
    </recommendedName>
</protein>
<keyword evidence="3" id="KW-0186">Copper</keyword>
<dbReference type="PROSITE" id="PS00087">
    <property type="entry name" value="SOD_CU_ZN_1"/>
    <property type="match status" value="1"/>
</dbReference>
<gene>
    <name evidence="5" type="ORF">GOM49_07615</name>
</gene>
<comment type="cofactor">
    <cofactor evidence="3">
        <name>Zn(2+)</name>
        <dbReference type="ChEBI" id="CHEBI:29105"/>
    </cofactor>
    <text evidence="3">Binds 1 zinc ion per subunit.</text>
</comment>
<dbReference type="EC" id="1.15.1.1" evidence="3"/>
<sequence>MYYNYEMSPYYPYGQAATYYDDFYFRNSQGTALKENWAAATVKGGPLAPNLNGVVYFREVHDGIEVYVYVTGLPEYKPGKGDKPPVGPHGFHIHQNGSCEVGDPKEPFKAAGEHWNPTNQPHGNHAGDFPVLFSNNGIARMSFFTNKFKVGDIIGKSVIIHENPDDYRTQPAGNSGKRLACGVIRAV</sequence>
<comment type="function">
    <text evidence="2">Destroys radicals which are normally produced within the cells and which are toxic to biological systems. May play a role in favoring mycobacterial survival in phagocytes.</text>
</comment>
<evidence type="ECO:0000259" key="4">
    <source>
        <dbReference type="Pfam" id="PF00080"/>
    </source>
</evidence>
<dbReference type="EMBL" id="CP046522">
    <property type="protein sequence ID" value="QGU94976.1"/>
    <property type="molecule type" value="Genomic_DNA"/>
</dbReference>
<dbReference type="InterPro" id="IPR001424">
    <property type="entry name" value="SOD_Cu_Zn_dom"/>
</dbReference>
<comment type="similarity">
    <text evidence="1 3">Belongs to the Cu-Zn superoxide dismutase family.</text>
</comment>